<comment type="caution">
    <text evidence="10">The sequence shown here is derived from an EMBL/GenBank/DDBJ whole genome shotgun (WGS) entry which is preliminary data.</text>
</comment>
<dbReference type="InterPro" id="IPR003439">
    <property type="entry name" value="ABC_transporter-like_ATP-bd"/>
</dbReference>
<dbReference type="EMBL" id="BAABAQ010000013">
    <property type="protein sequence ID" value="GAA4204013.1"/>
    <property type="molecule type" value="Genomic_DNA"/>
</dbReference>
<evidence type="ECO:0000256" key="5">
    <source>
        <dbReference type="ARBA" id="ARBA00022989"/>
    </source>
</evidence>
<dbReference type="PROSITE" id="PS50893">
    <property type="entry name" value="ABC_TRANSPORTER_2"/>
    <property type="match status" value="1"/>
</dbReference>
<feature type="transmembrane region" description="Helical" evidence="7">
    <location>
        <begin position="156"/>
        <end position="175"/>
    </location>
</feature>
<feature type="transmembrane region" description="Helical" evidence="7">
    <location>
        <begin position="54"/>
        <end position="82"/>
    </location>
</feature>
<evidence type="ECO:0000256" key="3">
    <source>
        <dbReference type="ARBA" id="ARBA00022741"/>
    </source>
</evidence>
<evidence type="ECO:0000256" key="1">
    <source>
        <dbReference type="ARBA" id="ARBA00004651"/>
    </source>
</evidence>
<dbReference type="SMART" id="SM00382">
    <property type="entry name" value="AAA"/>
    <property type="match status" value="1"/>
</dbReference>
<dbReference type="GO" id="GO:0005524">
    <property type="term" value="F:ATP binding"/>
    <property type="evidence" value="ECO:0007669"/>
    <property type="project" value="UniProtKB-KW"/>
</dbReference>
<dbReference type="PROSITE" id="PS00211">
    <property type="entry name" value="ABC_TRANSPORTER_1"/>
    <property type="match status" value="1"/>
</dbReference>
<keyword evidence="3" id="KW-0547">Nucleotide-binding</keyword>
<dbReference type="Pfam" id="PF00005">
    <property type="entry name" value="ABC_tran"/>
    <property type="match status" value="1"/>
</dbReference>
<organism evidence="10 11">
    <name type="scientific">Streptosporangium oxazolinicum</name>
    <dbReference type="NCBI Taxonomy" id="909287"/>
    <lineage>
        <taxon>Bacteria</taxon>
        <taxon>Bacillati</taxon>
        <taxon>Actinomycetota</taxon>
        <taxon>Actinomycetes</taxon>
        <taxon>Streptosporangiales</taxon>
        <taxon>Streptosporangiaceae</taxon>
        <taxon>Streptosporangium</taxon>
    </lineage>
</organism>
<feature type="domain" description="ABC transporter" evidence="8">
    <location>
        <begin position="339"/>
        <end position="576"/>
    </location>
</feature>
<proteinExistence type="predicted"/>
<evidence type="ECO:0000256" key="4">
    <source>
        <dbReference type="ARBA" id="ARBA00022840"/>
    </source>
</evidence>
<keyword evidence="4 10" id="KW-0067">ATP-binding</keyword>
<evidence type="ECO:0000256" key="2">
    <source>
        <dbReference type="ARBA" id="ARBA00022692"/>
    </source>
</evidence>
<feature type="domain" description="ABC transmembrane type-1" evidence="9">
    <location>
        <begin position="20"/>
        <end position="293"/>
    </location>
</feature>
<dbReference type="InterPro" id="IPR039421">
    <property type="entry name" value="Type_1_exporter"/>
</dbReference>
<keyword evidence="2 7" id="KW-0812">Transmembrane</keyword>
<dbReference type="SUPFAM" id="SSF52540">
    <property type="entry name" value="P-loop containing nucleoside triphosphate hydrolases"/>
    <property type="match status" value="1"/>
</dbReference>
<evidence type="ECO:0000313" key="10">
    <source>
        <dbReference type="EMBL" id="GAA4204013.1"/>
    </source>
</evidence>
<dbReference type="Proteomes" id="UP001501251">
    <property type="component" value="Unassembled WGS sequence"/>
</dbReference>
<dbReference type="InterPro" id="IPR036640">
    <property type="entry name" value="ABC1_TM_sf"/>
</dbReference>
<reference evidence="11" key="1">
    <citation type="journal article" date="2019" name="Int. J. Syst. Evol. Microbiol.">
        <title>The Global Catalogue of Microorganisms (GCM) 10K type strain sequencing project: providing services to taxonomists for standard genome sequencing and annotation.</title>
        <authorList>
            <consortium name="The Broad Institute Genomics Platform"/>
            <consortium name="The Broad Institute Genome Sequencing Center for Infectious Disease"/>
            <person name="Wu L."/>
            <person name="Ma J."/>
        </authorList>
    </citation>
    <scope>NUCLEOTIDE SEQUENCE [LARGE SCALE GENOMIC DNA]</scope>
    <source>
        <strain evidence="11">JCM 17388</strain>
    </source>
</reference>
<dbReference type="PANTHER" id="PTHR24221:SF654">
    <property type="entry name" value="ATP-BINDING CASSETTE SUB-FAMILY B MEMBER 6"/>
    <property type="match status" value="1"/>
</dbReference>
<dbReference type="InterPro" id="IPR003593">
    <property type="entry name" value="AAA+_ATPase"/>
</dbReference>
<dbReference type="InterPro" id="IPR017871">
    <property type="entry name" value="ABC_transporter-like_CS"/>
</dbReference>
<feature type="transmembrane region" description="Helical" evidence="7">
    <location>
        <begin position="20"/>
        <end position="42"/>
    </location>
</feature>
<evidence type="ECO:0000259" key="8">
    <source>
        <dbReference type="PROSITE" id="PS50893"/>
    </source>
</evidence>
<keyword evidence="11" id="KW-1185">Reference proteome</keyword>
<dbReference type="PROSITE" id="PS50929">
    <property type="entry name" value="ABC_TM1F"/>
    <property type="match status" value="1"/>
</dbReference>
<keyword evidence="5 7" id="KW-1133">Transmembrane helix</keyword>
<dbReference type="RefSeq" id="WP_344921734.1">
    <property type="nucleotide sequence ID" value="NZ_BAABAQ010000013.1"/>
</dbReference>
<dbReference type="SUPFAM" id="SSF90123">
    <property type="entry name" value="ABC transporter transmembrane region"/>
    <property type="match status" value="1"/>
</dbReference>
<evidence type="ECO:0000256" key="7">
    <source>
        <dbReference type="SAM" id="Phobius"/>
    </source>
</evidence>
<gene>
    <name evidence="10" type="ORF">GCM10022252_62510</name>
</gene>
<evidence type="ECO:0000256" key="6">
    <source>
        <dbReference type="ARBA" id="ARBA00023136"/>
    </source>
</evidence>
<feature type="transmembrane region" description="Helical" evidence="7">
    <location>
        <begin position="131"/>
        <end position="150"/>
    </location>
</feature>
<evidence type="ECO:0000259" key="9">
    <source>
        <dbReference type="PROSITE" id="PS50929"/>
    </source>
</evidence>
<keyword evidence="6 7" id="KW-0472">Membrane</keyword>
<dbReference type="InterPro" id="IPR027417">
    <property type="entry name" value="P-loop_NTPase"/>
</dbReference>
<feature type="transmembrane region" description="Helical" evidence="7">
    <location>
        <begin position="241"/>
        <end position="264"/>
    </location>
</feature>
<protein>
    <submittedName>
        <fullName evidence="10">ABC transporter ATP-binding protein</fullName>
    </submittedName>
</protein>
<name>A0ABP8BDM9_9ACTN</name>
<sequence length="589" mass="63008">MIRRLYRVLGPEGAGFLNRLLVVLAGAAILQGLAFTLLVPVLRTLLGERPGEVWPWLAALTVCSLAYAALQAVAVSSGFTVGSRLSRVLHRRLADRALDLPIGWFTPARAAELSRLAGQNVIQVMNTPAHLLRPLTGSVLTPLTIVAATFLFDGRVALVLLLCAPVLVAVHLWSTSVMSGLDRGRDAAIGESADRVLEFAQNQPVLRAFGRTVDGYGALDDALVAQSRADRRLIRRGVPGLVSFAFATRTVFALLLALGVSWTLGGSMDAPTLLALLVLVGRLTDSLSGAADLGAGMRIARNGLDRLDAVLGRQPFPRPAEPRLPRGADVEFDAVGFGYRHESVGDSASRTDPETELLRDVSFRIPERSMTALIGPSGAGKTTVARLLARFWDTTTGTVRIGGVDVRDITSEDLAATVSIVFQDVYLFEGTIEDNVRVGDPDADEEKLRRAAVMAGLDRVVEELPDGWATRVGEGGTALSGGQRQRVSIARALLKDAPILILDEATAALDQENEAVLTSTVQALAADKTLLVITHRLATVLAADQVLVMENGRITERGTHAHLVATGGTYADFWRQRTSANGWRLEVAP</sequence>
<comment type="subcellular location">
    <subcellularLocation>
        <location evidence="1">Cell membrane</location>
        <topology evidence="1">Multi-pass membrane protein</topology>
    </subcellularLocation>
</comment>
<dbReference type="Gene3D" id="1.20.1560.10">
    <property type="entry name" value="ABC transporter type 1, transmembrane domain"/>
    <property type="match status" value="1"/>
</dbReference>
<dbReference type="Gene3D" id="3.40.50.300">
    <property type="entry name" value="P-loop containing nucleotide triphosphate hydrolases"/>
    <property type="match status" value="1"/>
</dbReference>
<dbReference type="InterPro" id="IPR011527">
    <property type="entry name" value="ABC1_TM_dom"/>
</dbReference>
<dbReference type="PANTHER" id="PTHR24221">
    <property type="entry name" value="ATP-BINDING CASSETTE SUB-FAMILY B"/>
    <property type="match status" value="1"/>
</dbReference>
<evidence type="ECO:0000313" key="11">
    <source>
        <dbReference type="Proteomes" id="UP001501251"/>
    </source>
</evidence>
<dbReference type="Pfam" id="PF00664">
    <property type="entry name" value="ABC_membrane"/>
    <property type="match status" value="1"/>
</dbReference>
<accession>A0ABP8BDM9</accession>